<evidence type="ECO:0000313" key="6">
    <source>
        <dbReference type="Proteomes" id="UP000663929"/>
    </source>
</evidence>
<feature type="region of interest" description="Disordered" evidence="2">
    <location>
        <begin position="1"/>
        <end position="21"/>
    </location>
</feature>
<dbReference type="Proteomes" id="UP000663929">
    <property type="component" value="Chromosome"/>
</dbReference>
<organism evidence="5 6">
    <name type="scientific">Sulfidibacter corallicola</name>
    <dbReference type="NCBI Taxonomy" id="2818388"/>
    <lineage>
        <taxon>Bacteria</taxon>
        <taxon>Pseudomonadati</taxon>
        <taxon>Acidobacteriota</taxon>
        <taxon>Holophagae</taxon>
        <taxon>Acanthopleuribacterales</taxon>
        <taxon>Acanthopleuribacteraceae</taxon>
        <taxon>Sulfidibacter</taxon>
    </lineage>
</organism>
<reference evidence="5" key="1">
    <citation type="submission" date="2021-03" db="EMBL/GenBank/DDBJ databases">
        <title>Acanthopleuribacteraceae sp. M133.</title>
        <authorList>
            <person name="Wang G."/>
        </authorList>
    </citation>
    <scope>NUCLEOTIDE SEQUENCE</scope>
    <source>
        <strain evidence="5">M133</strain>
    </source>
</reference>
<protein>
    <submittedName>
        <fullName evidence="5">AarF/ABC1/UbiB kinase family protein</fullName>
    </submittedName>
</protein>
<feature type="domain" description="ABC1 atypical kinase-like" evidence="4">
    <location>
        <begin position="132"/>
        <end position="373"/>
    </location>
</feature>
<keyword evidence="3" id="KW-1133">Transmembrane helix</keyword>
<keyword evidence="3" id="KW-0472">Membrane</keyword>
<dbReference type="SUPFAM" id="SSF56112">
    <property type="entry name" value="Protein kinase-like (PK-like)"/>
    <property type="match status" value="1"/>
</dbReference>
<dbReference type="InterPro" id="IPR004147">
    <property type="entry name" value="ABC1_dom"/>
</dbReference>
<keyword evidence="6" id="KW-1185">Reference proteome</keyword>
<keyword evidence="3" id="KW-0812">Transmembrane</keyword>
<dbReference type="RefSeq" id="WP_237380114.1">
    <property type="nucleotide sequence ID" value="NZ_CP071793.1"/>
</dbReference>
<dbReference type="AlphaFoldDB" id="A0A8A4TLT1"/>
<feature type="transmembrane region" description="Helical" evidence="3">
    <location>
        <begin position="41"/>
        <end position="59"/>
    </location>
</feature>
<evidence type="ECO:0000256" key="1">
    <source>
        <dbReference type="ARBA" id="ARBA00009670"/>
    </source>
</evidence>
<evidence type="ECO:0000256" key="2">
    <source>
        <dbReference type="SAM" id="MobiDB-lite"/>
    </source>
</evidence>
<sequence length="563" mass="64051">MQGPDSVDSAGHPPESPDDEPFELLEEKAVPGLLRRFLTTHHHLLGLLFGGFAAFVRMGKKNERKGCLFWVIRLIYWCGYPFLNKKITTLPFPVQLRRRLELLGPTYVKLGQVLSLREDILPRSITDELKNLLDRLPAVSFERYRELIEEGLGRKSEDMFVWISPRTLGSASIAQTHKARTVRGEEVILKVVKPGIKKTLKTDATLIAFLGSFLQIILPQFQPKKVLNEFTDYTLREVDLRLEANNAETFAANFRDLPDVRFPRIYREYSCESVLCMEFFDGVKPDSAAARELPERDRYHLIEMGAAAIIRMLYKDGFFHADLHPGNLLILKGHLCGFIDLGMVGRFEDNLRRTMLYYYYCLVTGDAENAARYLTSVAQPAHNGKPREFQRAVEDISRRWQRASNFQDFSLAQLIMESVNMGGKYRMYFPMEMVLMVKALITFEGVGNLLMPGFDVAEVSKKEISKIFIGQFHPVRLLKESLRGAPEVVDALVKAPLLITQTLRFMEHATQTREDAPLAGARGTLFAGFCLLSGTVVFVGAPNFWPLGTVLFLKAAWLVFRRT</sequence>
<dbReference type="Pfam" id="PF03109">
    <property type="entry name" value="ABC1"/>
    <property type="match status" value="1"/>
</dbReference>
<feature type="transmembrane region" description="Helical" evidence="3">
    <location>
        <begin position="66"/>
        <end position="83"/>
    </location>
</feature>
<dbReference type="CDD" id="cd05121">
    <property type="entry name" value="ABC1_ADCK3-like"/>
    <property type="match status" value="1"/>
</dbReference>
<keyword evidence="5" id="KW-0808">Transferase</keyword>
<dbReference type="KEGG" id="scor:J3U87_33000"/>
<gene>
    <name evidence="5" type="ORF">J3U87_33000</name>
</gene>
<evidence type="ECO:0000313" key="5">
    <source>
        <dbReference type="EMBL" id="QTD50427.1"/>
    </source>
</evidence>
<dbReference type="InterPro" id="IPR050154">
    <property type="entry name" value="UbiB_kinase"/>
</dbReference>
<dbReference type="PANTHER" id="PTHR10566">
    <property type="entry name" value="CHAPERONE-ACTIVITY OF BC1 COMPLEX CABC1 -RELATED"/>
    <property type="match status" value="1"/>
</dbReference>
<dbReference type="PANTHER" id="PTHR10566:SF113">
    <property type="entry name" value="PROTEIN ACTIVITY OF BC1 COMPLEX KINASE 7, CHLOROPLASTIC"/>
    <property type="match status" value="1"/>
</dbReference>
<dbReference type="InterPro" id="IPR011009">
    <property type="entry name" value="Kinase-like_dom_sf"/>
</dbReference>
<evidence type="ECO:0000256" key="3">
    <source>
        <dbReference type="SAM" id="Phobius"/>
    </source>
</evidence>
<keyword evidence="5" id="KW-0418">Kinase</keyword>
<proteinExistence type="inferred from homology"/>
<accession>A0A8A4TLT1</accession>
<name>A0A8A4TLT1_SULCO</name>
<dbReference type="GO" id="GO:0016301">
    <property type="term" value="F:kinase activity"/>
    <property type="evidence" value="ECO:0007669"/>
    <property type="project" value="UniProtKB-KW"/>
</dbReference>
<comment type="similarity">
    <text evidence="1">Belongs to the protein kinase superfamily. ADCK protein kinase family.</text>
</comment>
<evidence type="ECO:0000259" key="4">
    <source>
        <dbReference type="Pfam" id="PF03109"/>
    </source>
</evidence>
<dbReference type="EMBL" id="CP071793">
    <property type="protein sequence ID" value="QTD50427.1"/>
    <property type="molecule type" value="Genomic_DNA"/>
</dbReference>